<protein>
    <recommendedName>
        <fullName evidence="4">DUF4148 domain-containing protein</fullName>
    </recommendedName>
</protein>
<keyword evidence="1" id="KW-0732">Signal</keyword>
<dbReference type="PROSITE" id="PS51257">
    <property type="entry name" value="PROKAR_LIPOPROTEIN"/>
    <property type="match status" value="1"/>
</dbReference>
<dbReference type="AlphaFoldDB" id="A0A1G8B4D3"/>
<evidence type="ECO:0000313" key="2">
    <source>
        <dbReference type="EMBL" id="SDH28046.1"/>
    </source>
</evidence>
<evidence type="ECO:0008006" key="4">
    <source>
        <dbReference type="Google" id="ProtNLM"/>
    </source>
</evidence>
<feature type="signal peptide" evidence="1">
    <location>
        <begin position="1"/>
        <end position="23"/>
    </location>
</feature>
<evidence type="ECO:0000256" key="1">
    <source>
        <dbReference type="SAM" id="SignalP"/>
    </source>
</evidence>
<name>A0A1G8B4D3_9BURK</name>
<dbReference type="Proteomes" id="UP000199706">
    <property type="component" value="Unassembled WGS sequence"/>
</dbReference>
<dbReference type="RefSeq" id="WP_090686202.1">
    <property type="nucleotide sequence ID" value="NZ_CADERL010000027.1"/>
</dbReference>
<dbReference type="EMBL" id="FNCJ01000008">
    <property type="protein sequence ID" value="SDH28046.1"/>
    <property type="molecule type" value="Genomic_DNA"/>
</dbReference>
<dbReference type="Pfam" id="PF13663">
    <property type="entry name" value="DUF4148"/>
    <property type="match status" value="1"/>
</dbReference>
<evidence type="ECO:0000313" key="3">
    <source>
        <dbReference type="Proteomes" id="UP000199706"/>
    </source>
</evidence>
<accession>A0A1G8B4D3</accession>
<reference evidence="2 3" key="1">
    <citation type="submission" date="2016-10" db="EMBL/GenBank/DDBJ databases">
        <authorList>
            <person name="de Groot N.N."/>
        </authorList>
    </citation>
    <scope>NUCLEOTIDE SEQUENCE [LARGE SCALE GENOMIC DNA]</scope>
    <source>
        <strain evidence="2 3">LMG 2247</strain>
    </source>
</reference>
<dbReference type="InterPro" id="IPR025421">
    <property type="entry name" value="DUF4148"/>
</dbReference>
<organism evidence="2 3">
    <name type="scientific">Paraburkholderia phenazinium</name>
    <dbReference type="NCBI Taxonomy" id="60549"/>
    <lineage>
        <taxon>Bacteria</taxon>
        <taxon>Pseudomonadati</taxon>
        <taxon>Pseudomonadota</taxon>
        <taxon>Betaproteobacteria</taxon>
        <taxon>Burkholderiales</taxon>
        <taxon>Burkholderiaceae</taxon>
        <taxon>Paraburkholderia</taxon>
    </lineage>
</organism>
<dbReference type="OrthoDB" id="9132791at2"/>
<feature type="chain" id="PRO_5011461047" description="DUF4148 domain-containing protein" evidence="1">
    <location>
        <begin position="24"/>
        <end position="86"/>
    </location>
</feature>
<gene>
    <name evidence="2" type="ORF">SAMN05216466_108228</name>
</gene>
<sequence>MKAISHISLAALLAACCVTTAFAQAQGACNPNGPKTRAEVRADLTQWRAAGYDPLDWADYPENAQRAGRIVAQQRAAAGNAGACAQ</sequence>
<proteinExistence type="predicted"/>